<dbReference type="Proteomes" id="UP000267250">
    <property type="component" value="Chromosome"/>
</dbReference>
<dbReference type="SUPFAM" id="SSF54913">
    <property type="entry name" value="GlnB-like"/>
    <property type="match status" value="1"/>
</dbReference>
<dbReference type="RefSeq" id="WP_127017011.1">
    <property type="nucleotide sequence ID" value="NZ_CP016379.1"/>
</dbReference>
<dbReference type="KEGG" id="aft:BBF96_09875"/>
<dbReference type="Gene3D" id="3.30.70.790">
    <property type="entry name" value="UreE, C-terminal domain"/>
    <property type="match status" value="1"/>
</dbReference>
<evidence type="ECO:0000313" key="2">
    <source>
        <dbReference type="EMBL" id="AZR73666.1"/>
    </source>
</evidence>
<dbReference type="InterPro" id="IPR018551">
    <property type="entry name" value="DUF2007"/>
</dbReference>
<dbReference type="AlphaFoldDB" id="A0A3S9SZ97"/>
<sequence length="75" mass="8325">MPEMKWAQLTITDPITADIYKSLLESNDIPVFLHSDTARTVHPFTVGMLGNVEVLVLEEHLEAAKKLIKAEPPIG</sequence>
<dbReference type="InterPro" id="IPR011322">
    <property type="entry name" value="N-reg_PII-like_a/b"/>
</dbReference>
<reference evidence="2 3" key="1">
    <citation type="submission" date="2016-07" db="EMBL/GenBank/DDBJ databases">
        <title>Genome and transcriptome analysis of iron-reducing fermentative bacteria Anoxybacter fermentans.</title>
        <authorList>
            <person name="Zeng X."/>
            <person name="Shao Z."/>
        </authorList>
    </citation>
    <scope>NUCLEOTIDE SEQUENCE [LARGE SCALE GENOMIC DNA]</scope>
    <source>
        <strain evidence="2 3">DY22613</strain>
    </source>
</reference>
<keyword evidence="3" id="KW-1185">Reference proteome</keyword>
<gene>
    <name evidence="2" type="ORF">BBF96_09875</name>
</gene>
<accession>A0A3S9SZ97</accession>
<proteinExistence type="predicted"/>
<protein>
    <recommendedName>
        <fullName evidence="1">DUF2007 domain-containing protein</fullName>
    </recommendedName>
</protein>
<evidence type="ECO:0000313" key="3">
    <source>
        <dbReference type="Proteomes" id="UP000267250"/>
    </source>
</evidence>
<evidence type="ECO:0000259" key="1">
    <source>
        <dbReference type="Pfam" id="PF09413"/>
    </source>
</evidence>
<name>A0A3S9SZ97_9FIRM</name>
<dbReference type="Pfam" id="PF09413">
    <property type="entry name" value="DUF2007"/>
    <property type="match status" value="1"/>
</dbReference>
<organism evidence="2 3">
    <name type="scientific">Anoxybacter fermentans</name>
    <dbReference type="NCBI Taxonomy" id="1323375"/>
    <lineage>
        <taxon>Bacteria</taxon>
        <taxon>Bacillati</taxon>
        <taxon>Bacillota</taxon>
        <taxon>Clostridia</taxon>
        <taxon>Halanaerobiales</taxon>
        <taxon>Anoxybacter</taxon>
    </lineage>
</organism>
<feature type="domain" description="DUF2007" evidence="1">
    <location>
        <begin position="10"/>
        <end position="69"/>
    </location>
</feature>
<dbReference type="EMBL" id="CP016379">
    <property type="protein sequence ID" value="AZR73666.1"/>
    <property type="molecule type" value="Genomic_DNA"/>
</dbReference>